<evidence type="ECO:0000313" key="3">
    <source>
        <dbReference type="Proteomes" id="UP001499924"/>
    </source>
</evidence>
<evidence type="ECO:0000313" key="2">
    <source>
        <dbReference type="EMBL" id="GAA3176867.1"/>
    </source>
</evidence>
<feature type="transmembrane region" description="Helical" evidence="1">
    <location>
        <begin position="98"/>
        <end position="118"/>
    </location>
</feature>
<sequence>MSAAGGVAISVSRRAVAESALVAGLLGVIAVRQGFGVVGAAGTAAAVVAVALASAAAHEWGHVIAARRQGLRVLALRLEGLLGGAVERERSGSAGAELRICLAGPLVTLALALTGGAFALAGSAAGLVLAVVNALALVGCTLPPSRSDAGRAWAAWRLTRRVRTR</sequence>
<keyword evidence="3" id="KW-1185">Reference proteome</keyword>
<gene>
    <name evidence="2" type="ORF">GCM10010531_33220</name>
</gene>
<evidence type="ECO:0000256" key="1">
    <source>
        <dbReference type="SAM" id="Phobius"/>
    </source>
</evidence>
<organism evidence="2 3">
    <name type="scientific">Blastococcus jejuensis</name>
    <dbReference type="NCBI Taxonomy" id="351224"/>
    <lineage>
        <taxon>Bacteria</taxon>
        <taxon>Bacillati</taxon>
        <taxon>Actinomycetota</taxon>
        <taxon>Actinomycetes</taxon>
        <taxon>Geodermatophilales</taxon>
        <taxon>Geodermatophilaceae</taxon>
        <taxon>Blastococcus</taxon>
    </lineage>
</organism>
<dbReference type="Proteomes" id="UP001499924">
    <property type="component" value="Unassembled WGS sequence"/>
</dbReference>
<comment type="caution">
    <text evidence="2">The sequence shown here is derived from an EMBL/GenBank/DDBJ whole genome shotgun (WGS) entry which is preliminary data.</text>
</comment>
<accession>A0ABP6PEN9</accession>
<dbReference type="RefSeq" id="WP_344690109.1">
    <property type="nucleotide sequence ID" value="NZ_BAAAVV010000008.1"/>
</dbReference>
<dbReference type="EMBL" id="BAAAVV010000008">
    <property type="protein sequence ID" value="GAA3176867.1"/>
    <property type="molecule type" value="Genomic_DNA"/>
</dbReference>
<protein>
    <recommendedName>
        <fullName evidence="4">Peptidase family M50</fullName>
    </recommendedName>
</protein>
<keyword evidence="1" id="KW-1133">Transmembrane helix</keyword>
<name>A0ABP6PEN9_9ACTN</name>
<feature type="transmembrane region" description="Helical" evidence="1">
    <location>
        <begin position="35"/>
        <end position="57"/>
    </location>
</feature>
<keyword evidence="1" id="KW-0812">Transmembrane</keyword>
<reference evidence="3" key="1">
    <citation type="journal article" date="2019" name="Int. J. Syst. Evol. Microbiol.">
        <title>The Global Catalogue of Microorganisms (GCM) 10K type strain sequencing project: providing services to taxonomists for standard genome sequencing and annotation.</title>
        <authorList>
            <consortium name="The Broad Institute Genomics Platform"/>
            <consortium name="The Broad Institute Genome Sequencing Center for Infectious Disease"/>
            <person name="Wu L."/>
            <person name="Ma J."/>
        </authorList>
    </citation>
    <scope>NUCLEOTIDE SEQUENCE [LARGE SCALE GENOMIC DNA]</scope>
    <source>
        <strain evidence="3">JCM 15614</strain>
    </source>
</reference>
<evidence type="ECO:0008006" key="4">
    <source>
        <dbReference type="Google" id="ProtNLM"/>
    </source>
</evidence>
<keyword evidence="1" id="KW-0472">Membrane</keyword>
<proteinExistence type="predicted"/>
<feature type="transmembrane region" description="Helical" evidence="1">
    <location>
        <begin position="124"/>
        <end position="142"/>
    </location>
</feature>